<dbReference type="InterPro" id="IPR023296">
    <property type="entry name" value="Glyco_hydro_beta-prop_sf"/>
</dbReference>
<name>A0A1Y5S8B0_9RHOB</name>
<dbReference type="Pfam" id="PF04616">
    <property type="entry name" value="Glyco_hydro_43"/>
    <property type="match status" value="1"/>
</dbReference>
<evidence type="ECO:0000256" key="2">
    <source>
        <dbReference type="ARBA" id="ARBA00022801"/>
    </source>
</evidence>
<dbReference type="CDD" id="cd09000">
    <property type="entry name" value="GH43_SXA-like"/>
    <property type="match status" value="1"/>
</dbReference>
<dbReference type="OrthoDB" id="9801455at2"/>
<feature type="active site" description="Proton donor" evidence="4">
    <location>
        <position position="192"/>
    </location>
</feature>
<evidence type="ECO:0000313" key="8">
    <source>
        <dbReference type="EMBL" id="SLN33424.1"/>
    </source>
</evidence>
<protein>
    <submittedName>
        <fullName evidence="8">Beta-xylosidase</fullName>
        <ecNumber evidence="8">3.2.1.37</ecNumber>
    </submittedName>
</protein>
<keyword evidence="2 6" id="KW-0378">Hydrolase</keyword>
<keyword evidence="3 6" id="KW-0326">Glycosidase</keyword>
<dbReference type="InterPro" id="IPR006710">
    <property type="entry name" value="Glyco_hydro_43"/>
</dbReference>
<proteinExistence type="inferred from homology"/>
<dbReference type="Gene3D" id="2.60.120.200">
    <property type="match status" value="1"/>
</dbReference>
<dbReference type="Pfam" id="PF17851">
    <property type="entry name" value="GH43_C2"/>
    <property type="match status" value="1"/>
</dbReference>
<dbReference type="AlphaFoldDB" id="A0A1Y5S8B0"/>
<accession>A0A1Y5S8B0</accession>
<gene>
    <name evidence="8" type="primary">xynB</name>
    <name evidence="8" type="ORF">PSA7680_01557</name>
</gene>
<feature type="site" description="Important for catalytic activity, responsible for pKa modulation of the active site Glu and correct orientation of both the proton donor and substrate" evidence="5">
    <location>
        <position position="126"/>
    </location>
</feature>
<dbReference type="EC" id="3.2.1.37" evidence="8"/>
<evidence type="ECO:0000256" key="4">
    <source>
        <dbReference type="PIRSR" id="PIRSR606710-1"/>
    </source>
</evidence>
<dbReference type="RefSeq" id="WP_085868106.1">
    <property type="nucleotide sequence ID" value="NZ_FWFQ01000009.1"/>
</dbReference>
<dbReference type="Gene3D" id="2.115.10.20">
    <property type="entry name" value="Glycosyl hydrolase domain, family 43"/>
    <property type="match status" value="1"/>
</dbReference>
<dbReference type="InterPro" id="IPR013320">
    <property type="entry name" value="ConA-like_dom_sf"/>
</dbReference>
<organism evidence="8 9">
    <name type="scientific">Pseudoruegeria aquimaris</name>
    <dbReference type="NCBI Taxonomy" id="393663"/>
    <lineage>
        <taxon>Bacteria</taxon>
        <taxon>Pseudomonadati</taxon>
        <taxon>Pseudomonadota</taxon>
        <taxon>Alphaproteobacteria</taxon>
        <taxon>Rhodobacterales</taxon>
        <taxon>Roseobacteraceae</taxon>
        <taxon>Pseudoruegeria</taxon>
    </lineage>
</organism>
<evidence type="ECO:0000256" key="6">
    <source>
        <dbReference type="RuleBase" id="RU361187"/>
    </source>
</evidence>
<dbReference type="PANTHER" id="PTHR42812">
    <property type="entry name" value="BETA-XYLOSIDASE"/>
    <property type="match status" value="1"/>
</dbReference>
<evidence type="ECO:0000313" key="9">
    <source>
        <dbReference type="Proteomes" id="UP000193409"/>
    </source>
</evidence>
<evidence type="ECO:0000259" key="7">
    <source>
        <dbReference type="Pfam" id="PF17851"/>
    </source>
</evidence>
<dbReference type="SUPFAM" id="SSF49899">
    <property type="entry name" value="Concanavalin A-like lectins/glucanases"/>
    <property type="match status" value="1"/>
</dbReference>
<sequence>MAENPILRGFNPDPSICRAGDTYYIATSTFEWYPGVRIHRSRDLENWEIAAMPLDRASQLDMRGNPDSGGIWAPCLSWADGLFWLVYTDVKRIDGNYKDAHNYLVTAPSIEGPWSDPVYLNSSGFDPSLFHDEDGRKWLLNMVWDHRGTQPRRDPPRGLFGGIIAQEYDPQARRLIGDIHEIFTGSPLGMTEGPHLLRHGGRYYLCTAEGGTGYEHAVTYARSEALTGPYELHPEAHVLTARHAPDNALQRVGHGQLVDTPDGRWFHTFLCGRPLPGRNQCQMGRETGIEEVEWRSDGWLYRKGGGMAPAGTGAPRREVAHTPLASGPLPLDFQWLRSPFPERLFSFDARPGWLRLFGRESIGSWFEQALVARRQTEAQCSAEVTLAFDPPDFQAQAGLTAYYNRHKFHYLCLTRGDDGARVLMIQSCAGDWPEAALIFPLGDGVPAPDGPLELGLDIAGATLQFRFRSPGAAWQPIGPELDAGVLSDEGGRGEHASFTGTFLGMAAQDLSGRATPADFRDFRYRCGDGTAP</sequence>
<dbReference type="InterPro" id="IPR051795">
    <property type="entry name" value="Glycosyl_Hydrlase_43"/>
</dbReference>
<dbReference type="Proteomes" id="UP000193409">
    <property type="component" value="Unassembled WGS sequence"/>
</dbReference>
<evidence type="ECO:0000256" key="1">
    <source>
        <dbReference type="ARBA" id="ARBA00009865"/>
    </source>
</evidence>
<dbReference type="GO" id="GO:0009044">
    <property type="term" value="F:xylan 1,4-beta-xylosidase activity"/>
    <property type="evidence" value="ECO:0007669"/>
    <property type="project" value="UniProtKB-EC"/>
</dbReference>
<dbReference type="PANTHER" id="PTHR42812:SF12">
    <property type="entry name" value="BETA-XYLOSIDASE-RELATED"/>
    <property type="match status" value="1"/>
</dbReference>
<dbReference type="EMBL" id="FWFQ01000009">
    <property type="protein sequence ID" value="SLN33424.1"/>
    <property type="molecule type" value="Genomic_DNA"/>
</dbReference>
<dbReference type="GO" id="GO:0005975">
    <property type="term" value="P:carbohydrate metabolic process"/>
    <property type="evidence" value="ECO:0007669"/>
    <property type="project" value="InterPro"/>
</dbReference>
<reference evidence="8 9" key="1">
    <citation type="submission" date="2017-03" db="EMBL/GenBank/DDBJ databases">
        <authorList>
            <person name="Afonso C.L."/>
            <person name="Miller P.J."/>
            <person name="Scott M.A."/>
            <person name="Spackman E."/>
            <person name="Goraichik I."/>
            <person name="Dimitrov K.M."/>
            <person name="Suarez D.L."/>
            <person name="Swayne D.E."/>
        </authorList>
    </citation>
    <scope>NUCLEOTIDE SEQUENCE [LARGE SCALE GENOMIC DNA]</scope>
    <source>
        <strain evidence="8 9">CECT 7680</strain>
    </source>
</reference>
<evidence type="ECO:0000256" key="5">
    <source>
        <dbReference type="PIRSR" id="PIRSR606710-2"/>
    </source>
</evidence>
<evidence type="ECO:0000256" key="3">
    <source>
        <dbReference type="ARBA" id="ARBA00023295"/>
    </source>
</evidence>
<feature type="domain" description="Beta-xylosidase C-terminal Concanavalin A-like" evidence="7">
    <location>
        <begin position="327"/>
        <end position="525"/>
    </location>
</feature>
<keyword evidence="9" id="KW-1185">Reference proteome</keyword>
<dbReference type="SUPFAM" id="SSF75005">
    <property type="entry name" value="Arabinanase/levansucrase/invertase"/>
    <property type="match status" value="1"/>
</dbReference>
<dbReference type="InterPro" id="IPR041542">
    <property type="entry name" value="GH43_C2"/>
</dbReference>
<comment type="similarity">
    <text evidence="1 6">Belongs to the glycosyl hydrolase 43 family.</text>
</comment>
<feature type="active site" description="Proton acceptor" evidence="4">
    <location>
        <position position="13"/>
    </location>
</feature>